<dbReference type="KEGG" id="scas:SACC_01490"/>
<dbReference type="RefSeq" id="WP_229571160.1">
    <property type="nucleotide sequence ID" value="NZ_AP025226.1"/>
</dbReference>
<dbReference type="Proteomes" id="UP001319921">
    <property type="component" value="Chromosome"/>
</dbReference>
<dbReference type="EMBL" id="AP025226">
    <property type="protein sequence ID" value="BDB97132.1"/>
    <property type="molecule type" value="Genomic_DNA"/>
</dbReference>
<dbReference type="GeneID" id="68864867"/>
<gene>
    <name evidence="1" type="ORF">SACC_01490</name>
</gene>
<proteinExistence type="predicted"/>
<keyword evidence="2" id="KW-1185">Reference proteome</keyword>
<dbReference type="AlphaFoldDB" id="A0AAQ4CMV1"/>
<sequence length="69" mass="8313">MVFEENCQSCGKFRETKYCQILKINVCYECCVLCKKRSECNLRVWFKNLVPITTKMTTKRKEKALDKYF</sequence>
<protein>
    <submittedName>
        <fullName evidence="1">Uncharacterized protein</fullName>
    </submittedName>
</protein>
<organism evidence="1 2">
    <name type="scientific">Saccharolobus caldissimus</name>
    <dbReference type="NCBI Taxonomy" id="1702097"/>
    <lineage>
        <taxon>Archaea</taxon>
        <taxon>Thermoproteota</taxon>
        <taxon>Thermoprotei</taxon>
        <taxon>Sulfolobales</taxon>
        <taxon>Sulfolobaceae</taxon>
        <taxon>Saccharolobus</taxon>
    </lineage>
</organism>
<accession>A0AAQ4CMV1</accession>
<evidence type="ECO:0000313" key="1">
    <source>
        <dbReference type="EMBL" id="BDB97132.1"/>
    </source>
</evidence>
<reference evidence="1 2" key="1">
    <citation type="journal article" date="2022" name="Microbiol. Resour. Announc.">
        <title>Complete Genome Sequence of the Hyperthermophilic and Acidophilic Archaeon Saccharolobus caldissimus Strain HS-3T.</title>
        <authorList>
            <person name="Sakai H.D."/>
            <person name="Kurosawa N."/>
        </authorList>
    </citation>
    <scope>NUCLEOTIDE SEQUENCE [LARGE SCALE GENOMIC DNA]</scope>
    <source>
        <strain evidence="1 2">JCM32116</strain>
    </source>
</reference>
<evidence type="ECO:0000313" key="2">
    <source>
        <dbReference type="Proteomes" id="UP001319921"/>
    </source>
</evidence>
<name>A0AAQ4CMV1_9CREN</name>